<sequence length="431" mass="48690">MVQKHVWTSVMRVNHQNSVSMTHLDSNRNVVPTTVLTRSRLVSLNAARPVPTAVSQSTVKSLRPVKHFVNKEHLPIRRPINHRPGTKGNAEKASANWVGKPKCTVLIHVSRLTSASMTLKKFDYTDALGRSNALQMYDKKNSVLFKDSACVVLSFDYKLPDENHVLLRVPREAALDESNLWHRRPGRINFKTMNKLVKGNLVRGLPSKIIENNHTCIACQKGKQHRAAFYNSCQSHGLPGDDANKHLDKFLHATQSIKVNGVTDDALRLAAISGSEEEVIELDDSLRWAEVSQSLWQVFNSQVLDCEEVHSHESDTIVPKSPEYDSESVAHVFNVESSTNKPSKDMSKTHRTDAPIIKDWISDSEDETEIETVPKQKEPSFVPTFEHVKTPRESVKNVEHHKHAETLRQTIKSLEVTRKTRIRKPVLFVGV</sequence>
<organism evidence="2">
    <name type="scientific">Tanacetum cinerariifolium</name>
    <name type="common">Dalmatian daisy</name>
    <name type="synonym">Chrysanthemum cinerariifolium</name>
    <dbReference type="NCBI Taxonomy" id="118510"/>
    <lineage>
        <taxon>Eukaryota</taxon>
        <taxon>Viridiplantae</taxon>
        <taxon>Streptophyta</taxon>
        <taxon>Embryophyta</taxon>
        <taxon>Tracheophyta</taxon>
        <taxon>Spermatophyta</taxon>
        <taxon>Magnoliopsida</taxon>
        <taxon>eudicotyledons</taxon>
        <taxon>Gunneridae</taxon>
        <taxon>Pentapetalae</taxon>
        <taxon>asterids</taxon>
        <taxon>campanulids</taxon>
        <taxon>Asterales</taxon>
        <taxon>Asteraceae</taxon>
        <taxon>Asteroideae</taxon>
        <taxon>Anthemideae</taxon>
        <taxon>Anthemidinae</taxon>
        <taxon>Tanacetum</taxon>
    </lineage>
</organism>
<comment type="caution">
    <text evidence="2">The sequence shown here is derived from an EMBL/GenBank/DDBJ whole genome shotgun (WGS) entry which is preliminary data.</text>
</comment>
<dbReference type="EMBL" id="BKCJ010433894">
    <property type="protein sequence ID" value="GFA49428.1"/>
    <property type="molecule type" value="Genomic_DNA"/>
</dbReference>
<protein>
    <recommendedName>
        <fullName evidence="1">GAG-pre-integrase domain-containing protein</fullName>
    </recommendedName>
</protein>
<accession>A0A699JQL4</accession>
<feature type="domain" description="GAG-pre-integrase" evidence="1">
    <location>
        <begin position="173"/>
        <end position="224"/>
    </location>
</feature>
<evidence type="ECO:0000313" key="2">
    <source>
        <dbReference type="EMBL" id="GFA49428.1"/>
    </source>
</evidence>
<proteinExistence type="predicted"/>
<evidence type="ECO:0000259" key="1">
    <source>
        <dbReference type="Pfam" id="PF13976"/>
    </source>
</evidence>
<dbReference type="InterPro" id="IPR025724">
    <property type="entry name" value="GAG-pre-integrase_dom"/>
</dbReference>
<reference evidence="2" key="1">
    <citation type="journal article" date="2019" name="Sci. Rep.">
        <title>Draft genome of Tanacetum cinerariifolium, the natural source of mosquito coil.</title>
        <authorList>
            <person name="Yamashiro T."/>
            <person name="Shiraishi A."/>
            <person name="Satake H."/>
            <person name="Nakayama K."/>
        </authorList>
    </citation>
    <scope>NUCLEOTIDE SEQUENCE</scope>
</reference>
<dbReference type="Pfam" id="PF13976">
    <property type="entry name" value="gag_pre-integrs"/>
    <property type="match status" value="1"/>
</dbReference>
<name>A0A699JQL4_TANCI</name>
<dbReference type="AlphaFoldDB" id="A0A699JQL4"/>
<gene>
    <name evidence="2" type="ORF">Tci_621400</name>
</gene>